<name>A0A6S6TQS2_9BACT</name>
<evidence type="ECO:0000259" key="2">
    <source>
        <dbReference type="Pfam" id="PF13439"/>
    </source>
</evidence>
<dbReference type="AlphaFoldDB" id="A0A6S6TQS2"/>
<protein>
    <recommendedName>
        <fullName evidence="4">Alpha-1,4-N-acetylgalactosamine transferase PglJ (EC)</fullName>
    </recommendedName>
</protein>
<dbReference type="Gene3D" id="3.40.50.2000">
    <property type="entry name" value="Glycogen Phosphorylase B"/>
    <property type="match status" value="2"/>
</dbReference>
<reference evidence="3" key="1">
    <citation type="submission" date="2020-01" db="EMBL/GenBank/DDBJ databases">
        <authorList>
            <person name="Meier V. D."/>
            <person name="Meier V D."/>
        </authorList>
    </citation>
    <scope>NUCLEOTIDE SEQUENCE</scope>
    <source>
        <strain evidence="3">HLG_WM_MAG_04</strain>
    </source>
</reference>
<dbReference type="InterPro" id="IPR028098">
    <property type="entry name" value="Glyco_trans_4-like_N"/>
</dbReference>
<dbReference type="GO" id="GO:0016757">
    <property type="term" value="F:glycosyltransferase activity"/>
    <property type="evidence" value="ECO:0007669"/>
    <property type="project" value="InterPro"/>
</dbReference>
<dbReference type="Pfam" id="PF00534">
    <property type="entry name" value="Glycos_transf_1"/>
    <property type="match status" value="1"/>
</dbReference>
<dbReference type="PANTHER" id="PTHR12526:SF630">
    <property type="entry name" value="GLYCOSYLTRANSFERASE"/>
    <property type="match status" value="1"/>
</dbReference>
<dbReference type="InterPro" id="IPR001296">
    <property type="entry name" value="Glyco_trans_1"/>
</dbReference>
<dbReference type="CDD" id="cd03811">
    <property type="entry name" value="GT4_GT28_WabH-like"/>
    <property type="match status" value="1"/>
</dbReference>
<evidence type="ECO:0000313" key="3">
    <source>
        <dbReference type="EMBL" id="CAA6818638.1"/>
    </source>
</evidence>
<accession>A0A6S6TQS2</accession>
<dbReference type="PANTHER" id="PTHR12526">
    <property type="entry name" value="GLYCOSYLTRANSFERASE"/>
    <property type="match status" value="1"/>
</dbReference>
<organism evidence="3">
    <name type="scientific">uncultured Sulfurovum sp</name>
    <dbReference type="NCBI Taxonomy" id="269237"/>
    <lineage>
        <taxon>Bacteria</taxon>
        <taxon>Pseudomonadati</taxon>
        <taxon>Campylobacterota</taxon>
        <taxon>Epsilonproteobacteria</taxon>
        <taxon>Campylobacterales</taxon>
        <taxon>Sulfurovaceae</taxon>
        <taxon>Sulfurovum</taxon>
        <taxon>environmental samples</taxon>
    </lineage>
</organism>
<proteinExistence type="predicted"/>
<dbReference type="SUPFAM" id="SSF53756">
    <property type="entry name" value="UDP-Glycosyltransferase/glycogen phosphorylase"/>
    <property type="match status" value="1"/>
</dbReference>
<feature type="domain" description="Glycosyl transferase family 1" evidence="1">
    <location>
        <begin position="195"/>
        <end position="368"/>
    </location>
</feature>
<gene>
    <name evidence="3" type="ORF">HELGO_WM8538</name>
</gene>
<sequence length="392" mass="44555">MKTVTLFINSLTSGGAERVLAVIATELVAQGIEVNLLCIEEDKVYELPKEVKITYLSTLTKHDSSLKKFLYLPFLALKLKKYVKKNNTPLIQSHIYRANFTNILAKIFGAKHQVQVVEVTSINNLKEGSFSKKINFMLIKLLYKNTDEVIFIAEKMKEEFLKILPNLKKFRIINNPHNIDNIHKLSNDNNLQGFIFEDEKKYLVTVGRLSPEKRVHTIIDALKHLNDNIELLIIGDGIEENKLKEHAKSQGLNTRVHFRGRQNNPFNYIKKSDLFILASEGEGFPNVIIEAMACGTPVISTDCISGPREILAPNTDINFQLQKDSIKEQIEIAKNGILYPIDDSNSLIKAINLLLKDKQQQDIYQKNGLIKSETYAVKNIITKYKEALCVVS</sequence>
<evidence type="ECO:0008006" key="4">
    <source>
        <dbReference type="Google" id="ProtNLM"/>
    </source>
</evidence>
<feature type="domain" description="Glycosyltransferase subfamily 4-like N-terminal" evidence="2">
    <location>
        <begin position="14"/>
        <end position="179"/>
    </location>
</feature>
<evidence type="ECO:0000259" key="1">
    <source>
        <dbReference type="Pfam" id="PF00534"/>
    </source>
</evidence>
<dbReference type="Pfam" id="PF13439">
    <property type="entry name" value="Glyco_transf_4"/>
    <property type="match status" value="1"/>
</dbReference>
<dbReference type="EMBL" id="CACVAX010000052">
    <property type="protein sequence ID" value="CAA6818638.1"/>
    <property type="molecule type" value="Genomic_DNA"/>
</dbReference>